<organism evidence="2 3">
    <name type="scientific">Serinicoccus chungangensis</name>
    <dbReference type="NCBI Taxonomy" id="767452"/>
    <lineage>
        <taxon>Bacteria</taxon>
        <taxon>Bacillati</taxon>
        <taxon>Actinomycetota</taxon>
        <taxon>Actinomycetes</taxon>
        <taxon>Micrococcales</taxon>
        <taxon>Ornithinimicrobiaceae</taxon>
        <taxon>Serinicoccus</taxon>
    </lineage>
</organism>
<dbReference type="EMBL" id="LQBL01000030">
    <property type="protein sequence ID" value="KUG52501.1"/>
    <property type="molecule type" value="Genomic_DNA"/>
</dbReference>
<accession>A0A0W8I3P7</accession>
<protein>
    <submittedName>
        <fullName evidence="2">Uncharacterized protein</fullName>
    </submittedName>
</protein>
<keyword evidence="1" id="KW-1133">Transmembrane helix</keyword>
<evidence type="ECO:0000313" key="2">
    <source>
        <dbReference type="EMBL" id="KUG52501.1"/>
    </source>
</evidence>
<reference evidence="2 3" key="1">
    <citation type="submission" date="2015-12" db="EMBL/GenBank/DDBJ databases">
        <title>Serinicoccus chungangenesis strain CD08_5 genome sequencing and assembly.</title>
        <authorList>
            <person name="Chander A.M."/>
            <person name="Kaur G."/>
            <person name="Nair G.R."/>
            <person name="Dhawan D.K."/>
            <person name="Kochhar R.K."/>
            <person name="Mayilraj S."/>
            <person name="Bhadada S.K."/>
        </authorList>
    </citation>
    <scope>NUCLEOTIDE SEQUENCE [LARGE SCALE GENOMIC DNA]</scope>
    <source>
        <strain evidence="2 3">CD08_5</strain>
    </source>
</reference>
<dbReference type="Proteomes" id="UP000054837">
    <property type="component" value="Unassembled WGS sequence"/>
</dbReference>
<dbReference type="STRING" id="767452.AVL62_14350"/>
<feature type="transmembrane region" description="Helical" evidence="1">
    <location>
        <begin position="31"/>
        <end position="49"/>
    </location>
</feature>
<dbReference type="AlphaFoldDB" id="A0A0W8I3P7"/>
<dbReference type="RefSeq" id="WP_058892037.1">
    <property type="nucleotide sequence ID" value="NZ_LQBL01000030.1"/>
</dbReference>
<comment type="caution">
    <text evidence="2">The sequence shown here is derived from an EMBL/GenBank/DDBJ whole genome shotgun (WGS) entry which is preliminary data.</text>
</comment>
<evidence type="ECO:0000256" key="1">
    <source>
        <dbReference type="SAM" id="Phobius"/>
    </source>
</evidence>
<feature type="transmembrane region" description="Helical" evidence="1">
    <location>
        <begin position="5"/>
        <end position="25"/>
    </location>
</feature>
<keyword evidence="1" id="KW-0472">Membrane</keyword>
<sequence length="125" mass="12898">MPVRLVPVVGTALGLVLAVVLVIGAAIGSPVLAAVAGGLLGTAVLAVQLDSWRRVRSLRTYLRDEIRASRAPAQPAAAVAGPSEADLLGAVQLLQAQYTGRLDRMQAALDDALARTGSQADHDPR</sequence>
<proteinExistence type="predicted"/>
<keyword evidence="3" id="KW-1185">Reference proteome</keyword>
<keyword evidence="1" id="KW-0812">Transmembrane</keyword>
<gene>
    <name evidence="2" type="ORF">AVL62_14350</name>
</gene>
<evidence type="ECO:0000313" key="3">
    <source>
        <dbReference type="Proteomes" id="UP000054837"/>
    </source>
</evidence>
<dbReference type="OrthoDB" id="4872368at2"/>
<name>A0A0W8I3P7_9MICO</name>